<dbReference type="Proteomes" id="UP000444721">
    <property type="component" value="Unassembled WGS sequence"/>
</dbReference>
<name>A0A6A5CDQ4_NAEFO</name>
<dbReference type="OMA" id="MLISTMI"/>
<comment type="subcellular location">
    <subcellularLocation>
        <location evidence="1">Membrane</location>
        <topology evidence="1">Multi-pass membrane protein</topology>
    </subcellularLocation>
</comment>
<dbReference type="PANTHER" id="PTHR11616">
    <property type="entry name" value="SODIUM/CHLORIDE DEPENDENT TRANSPORTER"/>
    <property type="match status" value="1"/>
</dbReference>
<sequence length="1064" mass="119854">MSNNNSDDENGSPEAAILSSSPPRNTIELKSMRNSTATTNSLQQQPEQQPPKASPTQQQLFIGHQHHHGQRQRSLSSSLHHQHHHHHHHHAPIRSHANIHSRPNVHSSSGGGGSRSLSRSSSPTNGLVGTKKESSVSNSSSSSSPAMNNDSPRIIQSLYLHQLHHNDVGASIIIGNHIVTPSAPNVGGAEEEEETIMMEDVERQHQAGIREEDSRIHQNSSRTHHYHHGARQTHRHSSRHHHYSHKHRKHYLHPRHYSKKGGVKNGHAKVSSLALSVMSNTDYAESRNFRFIDDGSNGLENDKRQHFGSVVSFLFAAIGSSVGLGDLVRFPYLVYTFGGGGFLIPYCLCLVILGIPLTLLEFSLGTMARRSSILSVSKWNRRACGVGLAMSIFGSLLILSYYNVILSWVCVYFVNLFQESLPWIGAAEEFFNSKVLLKSAGPTTLFSNYSSNFFNVNFISIPILLSLIVISVINFFALFKGVSSIKFVVYITVPLPICLLFIYLMRTLLFEVGSSTGLYYFFKPDFNVLLKTEIWLAAAGQVFFSIGVGNGTNLTLSSYLSRKSNIIMASIVVVVANCLIAFISGFTIFSILGVMAHEKFGANASADFDKLFTNDVLSGLGLAFIVYFQAVSYLPVPHFSALLLIITIFSVGIDSAFACVETVVSAVMDHFSMKWNLKINRWKYVRKVYMENFHGADAAVEQSQKEQQNMGSDIISQSPTEQITEFPTFDTADNHDLLHEENVPEMPFSYKLLTNRNVVVFLVCLLGFILGIPFTLSNGYYLIRIVDHYVSNYCLVMMGIAECIVVGYFAYGSKYFENKASALEEPTVISKLQEIISSTNETHDISEKWEKELNRMIDPNDEEAIVSQVLENHSSWRAKIISKCKVMLSHFVVFFKYLIQFPNFLKAFNKFRQSPAEYWKCFFFFSIERFKNHIVAKKKKIIEKYPQEEPTEEESGCLSDNSIVYRCMDQCTQFFLWVWCFLIKYVAPIMLSIMLISTMITETVFRFPFSFSSDSKSSNDEEVVFSLALGWSLVIACLLCMIWFAVFPFVERDSEVFGKRKVIS</sequence>
<dbReference type="PANTHER" id="PTHR11616:SF240">
    <property type="entry name" value="BLOATED TUBULES, ISOFORM B-RELATED"/>
    <property type="match status" value="1"/>
</dbReference>
<evidence type="ECO:0000313" key="8">
    <source>
        <dbReference type="EMBL" id="KAF0984704.1"/>
    </source>
</evidence>
<feature type="compositionally biased region" description="Acidic residues" evidence="6">
    <location>
        <begin position="1"/>
        <end position="11"/>
    </location>
</feature>
<evidence type="ECO:0000256" key="4">
    <source>
        <dbReference type="ARBA" id="ARBA00022989"/>
    </source>
</evidence>
<dbReference type="PRINTS" id="PR00176">
    <property type="entry name" value="NANEUSMPORT"/>
</dbReference>
<dbReference type="AlphaFoldDB" id="A0A6A5CDQ4"/>
<dbReference type="InterPro" id="IPR000175">
    <property type="entry name" value="Na/ntran_symport"/>
</dbReference>
<feature type="transmembrane region" description="Helical" evidence="7">
    <location>
        <begin position="616"/>
        <end position="636"/>
    </location>
</feature>
<dbReference type="VEuPathDB" id="AmoebaDB:NfTy_002330"/>
<protein>
    <submittedName>
        <fullName evidence="8">Uncharacterized protein</fullName>
    </submittedName>
</protein>
<dbReference type="VEuPathDB" id="AmoebaDB:NF0122680"/>
<organism evidence="8 9">
    <name type="scientific">Naegleria fowleri</name>
    <name type="common">Brain eating amoeba</name>
    <dbReference type="NCBI Taxonomy" id="5763"/>
    <lineage>
        <taxon>Eukaryota</taxon>
        <taxon>Discoba</taxon>
        <taxon>Heterolobosea</taxon>
        <taxon>Tetramitia</taxon>
        <taxon>Eutetramitia</taxon>
        <taxon>Vahlkampfiidae</taxon>
        <taxon>Naegleria</taxon>
    </lineage>
</organism>
<proteinExistence type="predicted"/>
<feature type="transmembrane region" description="Helical" evidence="7">
    <location>
        <begin position="385"/>
        <end position="414"/>
    </location>
</feature>
<feature type="transmembrane region" description="Helical" evidence="7">
    <location>
        <begin position="453"/>
        <end position="475"/>
    </location>
</feature>
<dbReference type="GeneID" id="68107821"/>
<dbReference type="PROSITE" id="PS50267">
    <property type="entry name" value="NA_NEUROTRAN_SYMP_3"/>
    <property type="match status" value="1"/>
</dbReference>
<feature type="transmembrane region" description="Helical" evidence="7">
    <location>
        <begin position="487"/>
        <end position="505"/>
    </location>
</feature>
<feature type="transmembrane region" description="Helical" evidence="7">
    <location>
        <begin position="310"/>
        <end position="330"/>
    </location>
</feature>
<feature type="transmembrane region" description="Helical" evidence="7">
    <location>
        <begin position="789"/>
        <end position="811"/>
    </location>
</feature>
<dbReference type="Pfam" id="PF00209">
    <property type="entry name" value="SNF"/>
    <property type="match status" value="2"/>
</dbReference>
<evidence type="ECO:0000256" key="5">
    <source>
        <dbReference type="ARBA" id="ARBA00023136"/>
    </source>
</evidence>
<evidence type="ECO:0000313" key="9">
    <source>
        <dbReference type="Proteomes" id="UP000444721"/>
    </source>
</evidence>
<feature type="compositionally biased region" description="Basic residues" evidence="6">
    <location>
        <begin position="222"/>
        <end position="252"/>
    </location>
</feature>
<evidence type="ECO:0000256" key="6">
    <source>
        <dbReference type="SAM" id="MobiDB-lite"/>
    </source>
</evidence>
<feature type="transmembrane region" description="Helical" evidence="7">
    <location>
        <begin position="974"/>
        <end position="1000"/>
    </location>
</feature>
<comment type="caution">
    <text evidence="8">The sequence shown here is derived from an EMBL/GenBank/DDBJ whole genome shotgun (WGS) entry which is preliminary data.</text>
</comment>
<feature type="compositionally biased region" description="Low complexity" evidence="6">
    <location>
        <begin position="135"/>
        <end position="144"/>
    </location>
</feature>
<gene>
    <name evidence="8" type="ORF">FDP41_000603</name>
</gene>
<dbReference type="VEuPathDB" id="AmoebaDB:FDP41_000603"/>
<keyword evidence="2" id="KW-0813">Transport</keyword>
<accession>A0A6A5CDQ4</accession>
<reference evidence="8 9" key="1">
    <citation type="journal article" date="2019" name="Sci. Rep.">
        <title>Nanopore sequencing improves the draft genome of the human pathogenic amoeba Naegleria fowleri.</title>
        <authorList>
            <person name="Liechti N."/>
            <person name="Schurch N."/>
            <person name="Bruggmann R."/>
            <person name="Wittwer M."/>
        </authorList>
    </citation>
    <scope>NUCLEOTIDE SEQUENCE [LARGE SCALE GENOMIC DNA]</scope>
    <source>
        <strain evidence="8 9">ATCC 30894</strain>
    </source>
</reference>
<dbReference type="NCBIfam" id="NF037979">
    <property type="entry name" value="Na_transp"/>
    <property type="match status" value="1"/>
</dbReference>
<dbReference type="RefSeq" id="XP_044569417.1">
    <property type="nucleotide sequence ID" value="XM_044709620.1"/>
</dbReference>
<feature type="transmembrane region" description="Helical" evidence="7">
    <location>
        <begin position="342"/>
        <end position="364"/>
    </location>
</feature>
<feature type="region of interest" description="Disordered" evidence="6">
    <location>
        <begin position="215"/>
        <end position="252"/>
    </location>
</feature>
<keyword evidence="3 7" id="KW-0812">Transmembrane</keyword>
<dbReference type="EMBL" id="VFQX01000002">
    <property type="protein sequence ID" value="KAF0984704.1"/>
    <property type="molecule type" value="Genomic_DNA"/>
</dbReference>
<dbReference type="GO" id="GO:0035725">
    <property type="term" value="P:sodium ion transmembrane transport"/>
    <property type="evidence" value="ECO:0007669"/>
    <property type="project" value="TreeGrafter"/>
</dbReference>
<evidence type="ECO:0000256" key="7">
    <source>
        <dbReference type="SAM" id="Phobius"/>
    </source>
</evidence>
<dbReference type="GO" id="GO:0005886">
    <property type="term" value="C:plasma membrane"/>
    <property type="evidence" value="ECO:0007669"/>
    <property type="project" value="TreeGrafter"/>
</dbReference>
<evidence type="ECO:0000256" key="3">
    <source>
        <dbReference type="ARBA" id="ARBA00022692"/>
    </source>
</evidence>
<dbReference type="OrthoDB" id="6581954at2759"/>
<keyword evidence="9" id="KW-1185">Reference proteome</keyword>
<feature type="compositionally biased region" description="Basic residues" evidence="6">
    <location>
        <begin position="80"/>
        <end position="99"/>
    </location>
</feature>
<feature type="region of interest" description="Disordered" evidence="6">
    <location>
        <begin position="1"/>
        <end position="149"/>
    </location>
</feature>
<dbReference type="SUPFAM" id="SSF161070">
    <property type="entry name" value="SNF-like"/>
    <property type="match status" value="2"/>
</dbReference>
<dbReference type="InterPro" id="IPR037272">
    <property type="entry name" value="SNS_sf"/>
</dbReference>
<feature type="transmembrane region" description="Helical" evidence="7">
    <location>
        <begin position="566"/>
        <end position="595"/>
    </location>
</feature>
<evidence type="ECO:0000256" key="1">
    <source>
        <dbReference type="ARBA" id="ARBA00004141"/>
    </source>
</evidence>
<keyword evidence="4 7" id="KW-1133">Transmembrane helix</keyword>
<feature type="compositionally biased region" description="Polar residues" evidence="6">
    <location>
        <begin position="32"/>
        <end position="47"/>
    </location>
</feature>
<keyword evidence="5 7" id="KW-0472">Membrane</keyword>
<feature type="transmembrane region" description="Helical" evidence="7">
    <location>
        <begin position="1023"/>
        <end position="1050"/>
    </location>
</feature>
<feature type="transmembrane region" description="Helical" evidence="7">
    <location>
        <begin position="758"/>
        <end position="783"/>
    </location>
</feature>
<feature type="transmembrane region" description="Helical" evidence="7">
    <location>
        <begin position="642"/>
        <end position="668"/>
    </location>
</feature>
<evidence type="ECO:0000256" key="2">
    <source>
        <dbReference type="ARBA" id="ARBA00022448"/>
    </source>
</evidence>